<evidence type="ECO:0000313" key="2">
    <source>
        <dbReference type="EMBL" id="MBC5661782.1"/>
    </source>
</evidence>
<feature type="transmembrane region" description="Helical" evidence="1">
    <location>
        <begin position="41"/>
        <end position="59"/>
    </location>
</feature>
<evidence type="ECO:0000313" key="3">
    <source>
        <dbReference type="Proteomes" id="UP000615234"/>
    </source>
</evidence>
<keyword evidence="1" id="KW-0812">Transmembrane</keyword>
<comment type="caution">
    <text evidence="2">The sequence shown here is derived from an EMBL/GenBank/DDBJ whole genome shotgun (WGS) entry which is preliminary data.</text>
</comment>
<feature type="transmembrane region" description="Helical" evidence="1">
    <location>
        <begin position="65"/>
        <end position="87"/>
    </location>
</feature>
<keyword evidence="1" id="KW-1133">Transmembrane helix</keyword>
<organism evidence="2 3">
    <name type="scientific">Coprococcus hominis</name>
    <name type="common">ex Liu et al. 2022</name>
    <dbReference type="NCBI Taxonomy" id="2763039"/>
    <lineage>
        <taxon>Bacteria</taxon>
        <taxon>Bacillati</taxon>
        <taxon>Bacillota</taxon>
        <taxon>Clostridia</taxon>
        <taxon>Lachnospirales</taxon>
        <taxon>Lachnospiraceae</taxon>
        <taxon>Coprococcus</taxon>
    </lineage>
</organism>
<evidence type="ECO:0000256" key="1">
    <source>
        <dbReference type="SAM" id="Phobius"/>
    </source>
</evidence>
<accession>A0A8I0DU01</accession>
<sequence>MNENFISLEDYQDQCYEEAKEKADSFLNKSKFMIAPDVRSTIFYVITFGCGACFVAYVMNGMLCSLLLGVVIIFCYVMLIHISGNVAHSHNEKLRAETDKYFDEAKKKVEIYEKKLKSEIEEKIQLYKDEPVVIECSQRASIYFREQISRADRSEFVEEIYESYVISVCKNRIDMPCKNIIYDDGMYNCNFDKMRYKQLDVISMGAVAKLIAQNVTNYIDKYYKKDISGGDCKVEYRGPVMGENKTLRTDTGFFLDSQNYYWTVSIVYKAKNAGCRQRV</sequence>
<keyword evidence="1" id="KW-0472">Membrane</keyword>
<dbReference type="AlphaFoldDB" id="A0A8I0DU01"/>
<reference evidence="2 3" key="1">
    <citation type="submission" date="2020-08" db="EMBL/GenBank/DDBJ databases">
        <title>Genome public.</title>
        <authorList>
            <person name="Liu C."/>
            <person name="Sun Q."/>
        </authorList>
    </citation>
    <scope>NUCLEOTIDE SEQUENCE [LARGE SCALE GENOMIC DNA]</scope>
    <source>
        <strain evidence="2 3">NSJ-10</strain>
    </source>
</reference>
<dbReference type="EMBL" id="JACOOX010000002">
    <property type="protein sequence ID" value="MBC5661782.1"/>
    <property type="molecule type" value="Genomic_DNA"/>
</dbReference>
<proteinExistence type="predicted"/>
<gene>
    <name evidence="2" type="ORF">H8S09_02550</name>
</gene>
<name>A0A8I0DU01_9FIRM</name>
<dbReference type="Proteomes" id="UP000615234">
    <property type="component" value="Unassembled WGS sequence"/>
</dbReference>
<keyword evidence="3" id="KW-1185">Reference proteome</keyword>
<protein>
    <submittedName>
        <fullName evidence="2">Uncharacterized protein</fullName>
    </submittedName>
</protein>
<dbReference type="RefSeq" id="WP_186847309.1">
    <property type="nucleotide sequence ID" value="NZ_JACOOX010000002.1"/>
</dbReference>